<evidence type="ECO:0000256" key="1">
    <source>
        <dbReference type="ARBA" id="ARBA00011900"/>
    </source>
</evidence>
<dbReference type="InterPro" id="IPR002052">
    <property type="entry name" value="DNA_methylase_N6_adenine_CS"/>
</dbReference>
<accession>A0A1S1LT23</accession>
<dbReference type="GO" id="GO:0032259">
    <property type="term" value="P:methylation"/>
    <property type="evidence" value="ECO:0007669"/>
    <property type="project" value="UniProtKB-KW"/>
</dbReference>
<comment type="caution">
    <text evidence="7">The sequence shown here is derived from an EMBL/GenBank/DDBJ whole genome shotgun (WGS) entry which is preliminary data.</text>
</comment>
<dbReference type="AlphaFoldDB" id="A0A1S1LT23"/>
<dbReference type="InterPro" id="IPR050953">
    <property type="entry name" value="N4_N6_ade-DNA_methylase"/>
</dbReference>
<evidence type="ECO:0000256" key="3">
    <source>
        <dbReference type="ARBA" id="ARBA00022679"/>
    </source>
</evidence>
<dbReference type="GO" id="GO:0009007">
    <property type="term" value="F:site-specific DNA-methyltransferase (adenine-specific) activity"/>
    <property type="evidence" value="ECO:0007669"/>
    <property type="project" value="UniProtKB-EC"/>
</dbReference>
<dbReference type="Pfam" id="PF07669">
    <property type="entry name" value="Eco57I"/>
    <property type="match status" value="1"/>
</dbReference>
<organism evidence="7 8">
    <name type="scientific">Mycobacteroides chelonae</name>
    <name type="common">Mycobacterium chelonae</name>
    <dbReference type="NCBI Taxonomy" id="1774"/>
    <lineage>
        <taxon>Bacteria</taxon>
        <taxon>Bacillati</taxon>
        <taxon>Actinomycetota</taxon>
        <taxon>Actinomycetes</taxon>
        <taxon>Mycobacteriales</taxon>
        <taxon>Mycobacteriaceae</taxon>
        <taxon>Mycobacteroides</taxon>
    </lineage>
</organism>
<dbReference type="RefSeq" id="WP_057969473.1">
    <property type="nucleotide sequence ID" value="NZ_MLII01000039.1"/>
</dbReference>
<dbReference type="GO" id="GO:0003676">
    <property type="term" value="F:nucleic acid binding"/>
    <property type="evidence" value="ECO:0007669"/>
    <property type="project" value="InterPro"/>
</dbReference>
<dbReference type="PANTHER" id="PTHR33841:SF1">
    <property type="entry name" value="DNA METHYLTRANSFERASE A"/>
    <property type="match status" value="1"/>
</dbReference>
<dbReference type="Proteomes" id="UP000180043">
    <property type="component" value="Unassembled WGS sequence"/>
</dbReference>
<dbReference type="PANTHER" id="PTHR33841">
    <property type="entry name" value="DNA METHYLTRANSFERASE YEEA-RELATED"/>
    <property type="match status" value="1"/>
</dbReference>
<dbReference type="GO" id="GO:0004519">
    <property type="term" value="F:endonuclease activity"/>
    <property type="evidence" value="ECO:0007669"/>
    <property type="project" value="UniProtKB-KW"/>
</dbReference>
<evidence type="ECO:0000313" key="8">
    <source>
        <dbReference type="Proteomes" id="UP000180043"/>
    </source>
</evidence>
<keyword evidence="7" id="KW-0378">Hydrolase</keyword>
<feature type="domain" description="Type II methyltransferase M.TaqI-like" evidence="6">
    <location>
        <begin position="102"/>
        <end position="300"/>
    </location>
</feature>
<evidence type="ECO:0000256" key="2">
    <source>
        <dbReference type="ARBA" id="ARBA00022603"/>
    </source>
</evidence>
<sequence length="547" mass="61093">MTDQVAFSLRNRNPDVLTCIANLSNDEVFTPPELASQMLDLVADAWAGANGGSVIWADKSVTFLDPFTKSGVFLREITARLTEGLKYEIPDLNERVDHILTKQVFGIAITQLTAMLARRSVYCSKSANGEHSVAKSFTNTDGNIWFEPLEHSWAGATEFVETADTDGNPVRRGINGRCSYCGASQTTLDRGAGLETHAYAFIHTDNIKARIAELFGADMQFDVIIGNPPYQLQSDGGTRDIPIYHHFVEQAKQLAPRYLAMVIPSRWMAGGLGLAEFRETMLSDTCIRELVDYPNAAEVFPSVGINGGACYFLRDASHDGPCNVTTVRGGHTIGPMARSLNEFDVLVRDARSLTILRKVLEKGEPSINKILARDKEFGWTSNFDGFHDVQQPGDVALYYIRSMKRGKGFIEREQVTKSAHLVDTWKLLVPKVGSGRERERSGVDLVLGPPLVAPSPSVCTQSFLFFYLDSEDQVRSVKSYYATRFFRFLVSLRKITQDATHSTYTWVPMQPWDRTWTDADLYEKYGIDDEEQGFIESIIRPMDLSDA</sequence>
<gene>
    <name evidence="7" type="ORF">BKG82_13225</name>
</gene>
<keyword evidence="4" id="KW-0949">S-adenosyl-L-methionine</keyword>
<evidence type="ECO:0000256" key="4">
    <source>
        <dbReference type="ARBA" id="ARBA00022691"/>
    </source>
</evidence>
<keyword evidence="2" id="KW-0489">Methyltransferase</keyword>
<dbReference type="EMBL" id="MLIQ01000015">
    <property type="protein sequence ID" value="OHU56826.1"/>
    <property type="molecule type" value="Genomic_DNA"/>
</dbReference>
<dbReference type="Gene3D" id="3.40.50.150">
    <property type="entry name" value="Vaccinia Virus protein VP39"/>
    <property type="match status" value="1"/>
</dbReference>
<dbReference type="SUPFAM" id="SSF53335">
    <property type="entry name" value="S-adenosyl-L-methionine-dependent methyltransferases"/>
    <property type="match status" value="1"/>
</dbReference>
<dbReference type="PROSITE" id="PS00092">
    <property type="entry name" value="N6_MTASE"/>
    <property type="match status" value="1"/>
</dbReference>
<dbReference type="InterPro" id="IPR011639">
    <property type="entry name" value="MethylTrfase_TaqI-like_dom"/>
</dbReference>
<comment type="catalytic activity">
    <reaction evidence="5">
        <text>a 2'-deoxyadenosine in DNA + S-adenosyl-L-methionine = an N(6)-methyl-2'-deoxyadenosine in DNA + S-adenosyl-L-homocysteine + H(+)</text>
        <dbReference type="Rhea" id="RHEA:15197"/>
        <dbReference type="Rhea" id="RHEA-COMP:12418"/>
        <dbReference type="Rhea" id="RHEA-COMP:12419"/>
        <dbReference type="ChEBI" id="CHEBI:15378"/>
        <dbReference type="ChEBI" id="CHEBI:57856"/>
        <dbReference type="ChEBI" id="CHEBI:59789"/>
        <dbReference type="ChEBI" id="CHEBI:90615"/>
        <dbReference type="ChEBI" id="CHEBI:90616"/>
        <dbReference type="EC" id="2.1.1.72"/>
    </reaction>
</comment>
<evidence type="ECO:0000259" key="6">
    <source>
        <dbReference type="Pfam" id="PF07669"/>
    </source>
</evidence>
<reference evidence="7 8" key="1">
    <citation type="submission" date="2016-10" db="EMBL/GenBank/DDBJ databases">
        <title>Evaluation of Human, Veterinary and Environmental Mycobacterium chelonae Isolates by Core Genome Phylogenomic Analysis, Targeted Gene Comparison, and Anti-microbial Susceptibility Patterns: A Tale of Mistaken Identities.</title>
        <authorList>
            <person name="Fogelson S.B."/>
            <person name="Camus A.C."/>
            <person name="Lorenz W."/>
            <person name="Vasireddy R."/>
            <person name="Vasireddy S."/>
            <person name="Smith T."/>
            <person name="Brown-Elliott B.A."/>
            <person name="Wallace R.J.Jr."/>
            <person name="Hasan N.A."/>
            <person name="Reischl U."/>
            <person name="Sanchez S."/>
        </authorList>
    </citation>
    <scope>NUCLEOTIDE SEQUENCE [LARGE SCALE GENOMIC DNA]</scope>
    <source>
        <strain evidence="7 8">15515</strain>
    </source>
</reference>
<proteinExistence type="predicted"/>
<dbReference type="GO" id="GO:0006304">
    <property type="term" value="P:DNA modification"/>
    <property type="evidence" value="ECO:0007669"/>
    <property type="project" value="InterPro"/>
</dbReference>
<evidence type="ECO:0000313" key="7">
    <source>
        <dbReference type="EMBL" id="OHU56826.1"/>
    </source>
</evidence>
<keyword evidence="3" id="KW-0808">Transferase</keyword>
<evidence type="ECO:0000256" key="5">
    <source>
        <dbReference type="ARBA" id="ARBA00047942"/>
    </source>
</evidence>
<dbReference type="EC" id="2.1.1.72" evidence="1"/>
<dbReference type="PRINTS" id="PR00507">
    <property type="entry name" value="N12N6MTFRASE"/>
</dbReference>
<name>A0A1S1LT23_MYCCH</name>
<keyword evidence="7" id="KW-0540">Nuclease</keyword>
<protein>
    <recommendedName>
        <fullName evidence="1">site-specific DNA-methyltransferase (adenine-specific)</fullName>
        <ecNumber evidence="1">2.1.1.72</ecNumber>
    </recommendedName>
</protein>
<keyword evidence="7" id="KW-0255">Endonuclease</keyword>
<dbReference type="InterPro" id="IPR029063">
    <property type="entry name" value="SAM-dependent_MTases_sf"/>
</dbReference>